<proteinExistence type="inferred from homology"/>
<dbReference type="GO" id="GO:0003735">
    <property type="term" value="F:structural constituent of ribosome"/>
    <property type="evidence" value="ECO:0007669"/>
    <property type="project" value="UniProtKB-UniRule"/>
</dbReference>
<dbReference type="PANTHER" id="PTHR10744">
    <property type="entry name" value="40S RIBOSOMAL PROTEIN S11 FAMILY MEMBER"/>
    <property type="match status" value="1"/>
</dbReference>
<evidence type="ECO:0000313" key="8">
    <source>
        <dbReference type="EMBL" id="MCJ8502919.1"/>
    </source>
</evidence>
<comment type="subunit">
    <text evidence="6">Part of the 30S ribosomal subunit.</text>
</comment>
<comment type="caution">
    <text evidence="8">The sequence shown here is derived from an EMBL/GenBank/DDBJ whole genome shotgun (WGS) entry which is preliminary data.</text>
</comment>
<keyword evidence="5 6" id="KW-0687">Ribonucleoprotein</keyword>
<name>A0AA41UL22_9BACT</name>
<dbReference type="InterPro" id="IPR019984">
    <property type="entry name" value="Ribosomal_uS17_bact/chlr"/>
</dbReference>
<keyword evidence="9" id="KW-1185">Reference proteome</keyword>
<organism evidence="8 9">
    <name type="scientific">Desulfatitalea alkaliphila</name>
    <dbReference type="NCBI Taxonomy" id="2929485"/>
    <lineage>
        <taxon>Bacteria</taxon>
        <taxon>Pseudomonadati</taxon>
        <taxon>Thermodesulfobacteriota</taxon>
        <taxon>Desulfobacteria</taxon>
        <taxon>Desulfobacterales</taxon>
        <taxon>Desulfosarcinaceae</taxon>
        <taxon>Desulfatitalea</taxon>
    </lineage>
</organism>
<protein>
    <recommendedName>
        <fullName evidence="6">Small ribosomal subunit protein uS17</fullName>
    </recommendedName>
</protein>
<dbReference type="GO" id="GO:0006412">
    <property type="term" value="P:translation"/>
    <property type="evidence" value="ECO:0007669"/>
    <property type="project" value="UniProtKB-UniRule"/>
</dbReference>
<dbReference type="GO" id="GO:0019843">
    <property type="term" value="F:rRNA binding"/>
    <property type="evidence" value="ECO:0007669"/>
    <property type="project" value="UniProtKB-UniRule"/>
</dbReference>
<evidence type="ECO:0000256" key="3">
    <source>
        <dbReference type="ARBA" id="ARBA00022884"/>
    </source>
</evidence>
<evidence type="ECO:0000313" key="9">
    <source>
        <dbReference type="Proteomes" id="UP001165427"/>
    </source>
</evidence>
<dbReference type="PRINTS" id="PR00973">
    <property type="entry name" value="RIBOSOMALS17"/>
</dbReference>
<gene>
    <name evidence="6 8" type="primary">rpsQ</name>
    <name evidence="8" type="ORF">MRX98_20250</name>
</gene>
<dbReference type="PANTHER" id="PTHR10744:SF1">
    <property type="entry name" value="SMALL RIBOSOMAL SUBUNIT PROTEIN US17M"/>
    <property type="match status" value="1"/>
</dbReference>
<evidence type="ECO:0000256" key="7">
    <source>
        <dbReference type="RuleBase" id="RU003872"/>
    </source>
</evidence>
<dbReference type="EMBL" id="JALJRB010000037">
    <property type="protein sequence ID" value="MCJ8502919.1"/>
    <property type="molecule type" value="Genomic_DNA"/>
</dbReference>
<dbReference type="NCBIfam" id="NF004123">
    <property type="entry name" value="PRK05610.1"/>
    <property type="match status" value="1"/>
</dbReference>
<keyword evidence="3 6" id="KW-0694">RNA-binding</keyword>
<evidence type="ECO:0000256" key="4">
    <source>
        <dbReference type="ARBA" id="ARBA00022980"/>
    </source>
</evidence>
<dbReference type="PROSITE" id="PS00056">
    <property type="entry name" value="RIBOSOMAL_S17"/>
    <property type="match status" value="1"/>
</dbReference>
<dbReference type="CDD" id="cd00364">
    <property type="entry name" value="Ribosomal_uS17"/>
    <property type="match status" value="1"/>
</dbReference>
<dbReference type="NCBIfam" id="TIGR03635">
    <property type="entry name" value="uS17_bact"/>
    <property type="match status" value="1"/>
</dbReference>
<evidence type="ECO:0000256" key="1">
    <source>
        <dbReference type="ARBA" id="ARBA00010254"/>
    </source>
</evidence>
<evidence type="ECO:0000256" key="5">
    <source>
        <dbReference type="ARBA" id="ARBA00023274"/>
    </source>
</evidence>
<dbReference type="GO" id="GO:0022627">
    <property type="term" value="C:cytosolic small ribosomal subunit"/>
    <property type="evidence" value="ECO:0007669"/>
    <property type="project" value="UniProtKB-UniRule"/>
</dbReference>
<comment type="similarity">
    <text evidence="1 6 7">Belongs to the universal ribosomal protein uS17 family.</text>
</comment>
<evidence type="ECO:0000256" key="2">
    <source>
        <dbReference type="ARBA" id="ARBA00022730"/>
    </source>
</evidence>
<reference evidence="8" key="1">
    <citation type="submission" date="2022-04" db="EMBL/GenBank/DDBJ databases">
        <title>Desulfatitalea alkaliphila sp. nov., a novel anaerobic sulfate-reducing bacterium isolated from terrestrial mud volcano, Taman Peninsula, Russia.</title>
        <authorList>
            <person name="Khomyakova M.A."/>
            <person name="Merkel A.Y."/>
            <person name="Slobodkin A.I."/>
        </authorList>
    </citation>
    <scope>NUCLEOTIDE SEQUENCE</scope>
    <source>
        <strain evidence="8">M08but</strain>
    </source>
</reference>
<comment type="function">
    <text evidence="6">One of the primary rRNA binding proteins, it binds specifically to the 5'-end of 16S ribosomal RNA.</text>
</comment>
<dbReference type="InterPro" id="IPR019979">
    <property type="entry name" value="Ribosomal_uS17_CS"/>
</dbReference>
<keyword evidence="2 6" id="KW-0699">rRNA-binding</keyword>
<dbReference type="Gene3D" id="2.40.50.140">
    <property type="entry name" value="Nucleic acid-binding proteins"/>
    <property type="match status" value="1"/>
</dbReference>
<dbReference type="AlphaFoldDB" id="A0AA41UL22"/>
<dbReference type="HAMAP" id="MF_01345_B">
    <property type="entry name" value="Ribosomal_uS17_B"/>
    <property type="match status" value="1"/>
</dbReference>
<evidence type="ECO:0000256" key="6">
    <source>
        <dbReference type="HAMAP-Rule" id="MF_01345"/>
    </source>
</evidence>
<dbReference type="Proteomes" id="UP001165427">
    <property type="component" value="Unassembled WGS sequence"/>
</dbReference>
<dbReference type="Pfam" id="PF00366">
    <property type="entry name" value="Ribosomal_S17"/>
    <property type="match status" value="1"/>
</dbReference>
<dbReference type="SUPFAM" id="SSF50249">
    <property type="entry name" value="Nucleic acid-binding proteins"/>
    <property type="match status" value="1"/>
</dbReference>
<accession>A0AA41UL22</accession>
<sequence>MNTRGMKRQVVGTIVSNKMDRTVVVVVEWLDKHPIYKKYVRRKHKYVAHDQDNQGQIGDRVILTQSRPLSKTKRWRVSRIIEKAE</sequence>
<dbReference type="InterPro" id="IPR012340">
    <property type="entry name" value="NA-bd_OB-fold"/>
</dbReference>
<dbReference type="InterPro" id="IPR000266">
    <property type="entry name" value="Ribosomal_uS17"/>
</dbReference>
<keyword evidence="4 6" id="KW-0689">Ribosomal protein</keyword>